<dbReference type="PANTHER" id="PTHR13710:SF105">
    <property type="entry name" value="ATP-DEPENDENT DNA HELICASE Q1"/>
    <property type="match status" value="1"/>
</dbReference>
<dbReference type="OrthoDB" id="10261556at2759"/>
<dbReference type="Proteomes" id="UP000193648">
    <property type="component" value="Unassembled WGS sequence"/>
</dbReference>
<gene>
    <name evidence="7" type="ORF">BCR41DRAFT_400046</name>
</gene>
<dbReference type="STRING" id="64571.A0A1Y2GD41"/>
<proteinExistence type="inferred from homology"/>
<keyword evidence="8" id="KW-1185">Reference proteome</keyword>
<evidence type="ECO:0000256" key="1">
    <source>
        <dbReference type="ARBA" id="ARBA00005446"/>
    </source>
</evidence>
<comment type="caution">
    <text evidence="7">The sequence shown here is derived from an EMBL/GenBank/DDBJ whole genome shotgun (WGS) entry which is preliminary data.</text>
</comment>
<dbReference type="GO" id="GO:0005694">
    <property type="term" value="C:chromosome"/>
    <property type="evidence" value="ECO:0007669"/>
    <property type="project" value="TreeGrafter"/>
</dbReference>
<evidence type="ECO:0000256" key="4">
    <source>
        <dbReference type="ARBA" id="ARBA00034617"/>
    </source>
</evidence>
<comment type="similarity">
    <text evidence="1">Belongs to the helicase family. RecQ subfamily.</text>
</comment>
<evidence type="ECO:0000256" key="3">
    <source>
        <dbReference type="ARBA" id="ARBA00023235"/>
    </source>
</evidence>
<feature type="domain" description="Helicase C-terminal" evidence="6">
    <location>
        <begin position="1"/>
        <end position="106"/>
    </location>
</feature>
<dbReference type="GeneID" id="33570956"/>
<dbReference type="SUPFAM" id="SSF52540">
    <property type="entry name" value="P-loop containing nucleoside triphosphate hydrolases"/>
    <property type="match status" value="1"/>
</dbReference>
<evidence type="ECO:0000259" key="6">
    <source>
        <dbReference type="PROSITE" id="PS51194"/>
    </source>
</evidence>
<evidence type="ECO:0000313" key="8">
    <source>
        <dbReference type="Proteomes" id="UP000193648"/>
    </source>
</evidence>
<dbReference type="InterPro" id="IPR027417">
    <property type="entry name" value="P-loop_NTPase"/>
</dbReference>
<comment type="catalytic activity">
    <reaction evidence="4">
        <text>Couples ATP hydrolysis with the unwinding of duplex DNA by translocating in the 3'-5' direction.</text>
        <dbReference type="EC" id="5.6.2.4"/>
    </reaction>
</comment>
<dbReference type="Gene3D" id="3.40.50.300">
    <property type="entry name" value="P-loop containing nucleotide triphosphate hydrolases"/>
    <property type="match status" value="1"/>
</dbReference>
<name>A0A1Y2GD41_9FUNG</name>
<dbReference type="GO" id="GO:0003677">
    <property type="term" value="F:DNA binding"/>
    <property type="evidence" value="ECO:0007669"/>
    <property type="project" value="UniProtKB-KW"/>
</dbReference>
<accession>A0A1Y2GD41</accession>
<dbReference type="EMBL" id="MCFF01000045">
    <property type="protein sequence ID" value="ORZ06530.1"/>
    <property type="molecule type" value="Genomic_DNA"/>
</dbReference>
<dbReference type="PROSITE" id="PS51194">
    <property type="entry name" value="HELICASE_CTER"/>
    <property type="match status" value="1"/>
</dbReference>
<evidence type="ECO:0000256" key="5">
    <source>
        <dbReference type="ARBA" id="ARBA00034808"/>
    </source>
</evidence>
<evidence type="ECO:0000313" key="7">
    <source>
        <dbReference type="EMBL" id="ORZ06530.1"/>
    </source>
</evidence>
<dbReference type="EC" id="5.6.2.4" evidence="5"/>
<dbReference type="PANTHER" id="PTHR13710">
    <property type="entry name" value="DNA HELICASE RECQ FAMILY MEMBER"/>
    <property type="match status" value="1"/>
</dbReference>
<dbReference type="GO" id="GO:0009378">
    <property type="term" value="F:four-way junction helicase activity"/>
    <property type="evidence" value="ECO:0007669"/>
    <property type="project" value="TreeGrafter"/>
</dbReference>
<dbReference type="RefSeq" id="XP_021877573.1">
    <property type="nucleotide sequence ID" value="XM_022029113.1"/>
</dbReference>
<keyword evidence="3" id="KW-0413">Isomerase</keyword>
<dbReference type="InParanoid" id="A0A1Y2GD41"/>
<dbReference type="GO" id="GO:0000724">
    <property type="term" value="P:double-strand break repair via homologous recombination"/>
    <property type="evidence" value="ECO:0007669"/>
    <property type="project" value="TreeGrafter"/>
</dbReference>
<dbReference type="GO" id="GO:0005737">
    <property type="term" value="C:cytoplasm"/>
    <property type="evidence" value="ECO:0007669"/>
    <property type="project" value="TreeGrafter"/>
</dbReference>
<sequence>MERFKRGNFLILLSTEAAGMGCDISDVLRVVQYKCPESILALVQRLGRAARNPKLRGEGILLVPPPSTDTRFPDNDLANYITTKGCRREVLNSIFGNNPSPNEDCCDNCHRIPEQLQLCCNEIRVDVTPRVRRTAEQKEAAKRAIKDWRSAVFRRDFEPVKPWLRETCVITVVAINKLGEKFGNVTTAKSIMNLSGWTFCFPKHLKELTDMLVQLNEDIDNEGRSNLPPQLQIRDSHVNQAGPVRRVRQTARPTFSFKNMTSLDFATPRNTVLQLQPAQYSTRTTPIFYKYTVWSSNSSIKRHITDWNTWIKLFQQNPIPGLEYINEFKDIYLRDIQFPKIEDDPFRNGYNKYKGAAWVMEHIDEVFDVDSALFAYTVAQEKESVLHSFIIDLKPEDIHSELAYIPEIYRDKLISSINSADQRFLTNINIKCDTWIEHILDHYSSLPSSDPDTGLDAYDQLLSSGWRTMEELYPAHTKDDSNFMKCLYGLLLQLHSLYAANKNLLPDNEKETWYLSNIWYPFFRLICNPASNLQFECAETTSYSSFGRQNTKRSLGTKQVTGRKCDIIFKSTLSGVEIAVVEASNDNRGPNTTKSLMDERKIAKILKDMFDSNCMKAAEPTITRGKASTFGILINGASATLCSLSYIDGRYYRFSKVEPLEIPPTWNISAIIHLQIWLTKLLKKM</sequence>
<evidence type="ECO:0000256" key="2">
    <source>
        <dbReference type="ARBA" id="ARBA00023125"/>
    </source>
</evidence>
<dbReference type="Pfam" id="PF00271">
    <property type="entry name" value="Helicase_C"/>
    <property type="match status" value="1"/>
</dbReference>
<dbReference type="InterPro" id="IPR001650">
    <property type="entry name" value="Helicase_C-like"/>
</dbReference>
<dbReference type="GO" id="GO:0043138">
    <property type="term" value="F:3'-5' DNA helicase activity"/>
    <property type="evidence" value="ECO:0007669"/>
    <property type="project" value="UniProtKB-EC"/>
</dbReference>
<dbReference type="AlphaFoldDB" id="A0A1Y2GD41"/>
<reference evidence="7 8" key="1">
    <citation type="submission" date="2016-07" db="EMBL/GenBank/DDBJ databases">
        <title>Pervasive Adenine N6-methylation of Active Genes in Fungi.</title>
        <authorList>
            <consortium name="DOE Joint Genome Institute"/>
            <person name="Mondo S.J."/>
            <person name="Dannebaum R.O."/>
            <person name="Kuo R.C."/>
            <person name="Labutti K."/>
            <person name="Haridas S."/>
            <person name="Kuo A."/>
            <person name="Salamov A."/>
            <person name="Ahrendt S.R."/>
            <person name="Lipzen A."/>
            <person name="Sullivan W."/>
            <person name="Andreopoulos W.B."/>
            <person name="Clum A."/>
            <person name="Lindquist E."/>
            <person name="Daum C."/>
            <person name="Ramamoorthy G.K."/>
            <person name="Gryganskyi A."/>
            <person name="Culley D."/>
            <person name="Magnuson J.K."/>
            <person name="James T.Y."/>
            <person name="O'Malley M.A."/>
            <person name="Stajich J.E."/>
            <person name="Spatafora J.W."/>
            <person name="Visel A."/>
            <person name="Grigoriev I.V."/>
        </authorList>
    </citation>
    <scope>NUCLEOTIDE SEQUENCE [LARGE SCALE GENOMIC DNA]</scope>
    <source>
        <strain evidence="7 8">NRRL 3116</strain>
    </source>
</reference>
<organism evidence="7 8">
    <name type="scientific">Lobosporangium transversale</name>
    <dbReference type="NCBI Taxonomy" id="64571"/>
    <lineage>
        <taxon>Eukaryota</taxon>
        <taxon>Fungi</taxon>
        <taxon>Fungi incertae sedis</taxon>
        <taxon>Mucoromycota</taxon>
        <taxon>Mortierellomycotina</taxon>
        <taxon>Mortierellomycetes</taxon>
        <taxon>Mortierellales</taxon>
        <taxon>Mortierellaceae</taxon>
        <taxon>Lobosporangium</taxon>
    </lineage>
</organism>
<keyword evidence="2" id="KW-0238">DNA-binding</keyword>
<protein>
    <recommendedName>
        <fullName evidence="5">DNA 3'-5' helicase</fullName>
        <ecNumber evidence="5">5.6.2.4</ecNumber>
    </recommendedName>
</protein>